<dbReference type="AlphaFoldDB" id="A0A239LAZ6"/>
<organism evidence="3 4">
    <name type="scientific">Actinomadura meyerae</name>
    <dbReference type="NCBI Taxonomy" id="240840"/>
    <lineage>
        <taxon>Bacteria</taxon>
        <taxon>Bacillati</taxon>
        <taxon>Actinomycetota</taxon>
        <taxon>Actinomycetes</taxon>
        <taxon>Streptosporangiales</taxon>
        <taxon>Thermomonosporaceae</taxon>
        <taxon>Actinomadura</taxon>
    </lineage>
</organism>
<protein>
    <submittedName>
        <fullName evidence="3">Uncharacterized protein</fullName>
    </submittedName>
</protein>
<name>A0A239LAZ6_9ACTN</name>
<feature type="compositionally biased region" description="Basic and acidic residues" evidence="1">
    <location>
        <begin position="231"/>
        <end position="244"/>
    </location>
</feature>
<dbReference type="EMBL" id="FZOR01000021">
    <property type="protein sequence ID" value="SNT26724.1"/>
    <property type="molecule type" value="Genomic_DNA"/>
</dbReference>
<feature type="region of interest" description="Disordered" evidence="1">
    <location>
        <begin position="229"/>
        <end position="253"/>
    </location>
</feature>
<feature type="transmembrane region" description="Helical" evidence="2">
    <location>
        <begin position="50"/>
        <end position="69"/>
    </location>
</feature>
<evidence type="ECO:0000313" key="3">
    <source>
        <dbReference type="EMBL" id="SNT26724.1"/>
    </source>
</evidence>
<keyword evidence="2" id="KW-0812">Transmembrane</keyword>
<sequence>MSEGSRPEFIASEQQLDGSYRPVEEPPTEEPPAEAPEAAASRRWPGRRRWWAAGAGALVLVAGGVGWWVQAASGEDEPARFTSMPEPCSLVPGETLEQYVPRSDPPVPNEAENSADERYAACSWAERPGLAGVQASRRIDVSVRLHLDGTASAKSEYDAAWNSARTMEGTSTDAPGSLRAEAPTLIRVGDQAFAQNLTLTGPLGRSGTAAATVRLRNAVITVRFRATVSPDAKDASPKTREAPPVDKASARAAAEAAARSATSALAACRTCLSR</sequence>
<dbReference type="OrthoDB" id="3479522at2"/>
<keyword evidence="4" id="KW-1185">Reference proteome</keyword>
<evidence type="ECO:0000256" key="2">
    <source>
        <dbReference type="SAM" id="Phobius"/>
    </source>
</evidence>
<dbReference type="Proteomes" id="UP000198318">
    <property type="component" value="Unassembled WGS sequence"/>
</dbReference>
<keyword evidence="2" id="KW-1133">Transmembrane helix</keyword>
<evidence type="ECO:0000313" key="4">
    <source>
        <dbReference type="Proteomes" id="UP000198318"/>
    </source>
</evidence>
<keyword evidence="2" id="KW-0472">Membrane</keyword>
<accession>A0A239LAZ6</accession>
<gene>
    <name evidence="3" type="ORF">SAMN05443665_102186</name>
</gene>
<feature type="region of interest" description="Disordered" evidence="1">
    <location>
        <begin position="1"/>
        <end position="44"/>
    </location>
</feature>
<reference evidence="3 4" key="1">
    <citation type="submission" date="2017-06" db="EMBL/GenBank/DDBJ databases">
        <authorList>
            <person name="Kim H.J."/>
            <person name="Triplett B.A."/>
        </authorList>
    </citation>
    <scope>NUCLEOTIDE SEQUENCE [LARGE SCALE GENOMIC DNA]</scope>
    <source>
        <strain evidence="3 4">DSM 44715</strain>
    </source>
</reference>
<dbReference type="RefSeq" id="WP_089327935.1">
    <property type="nucleotide sequence ID" value="NZ_FZOR01000021.1"/>
</dbReference>
<evidence type="ECO:0000256" key="1">
    <source>
        <dbReference type="SAM" id="MobiDB-lite"/>
    </source>
</evidence>
<proteinExistence type="predicted"/>